<dbReference type="GO" id="GO:0006094">
    <property type="term" value="P:gluconeogenesis"/>
    <property type="evidence" value="ECO:0007669"/>
    <property type="project" value="TreeGrafter"/>
</dbReference>
<evidence type="ECO:0000256" key="6">
    <source>
        <dbReference type="ARBA" id="ARBA00022840"/>
    </source>
</evidence>
<dbReference type="Proteomes" id="UP000176864">
    <property type="component" value="Unassembled WGS sequence"/>
</dbReference>
<dbReference type="GO" id="GO:0005524">
    <property type="term" value="F:ATP binding"/>
    <property type="evidence" value="ECO:0007669"/>
    <property type="project" value="UniProtKB-KW"/>
</dbReference>
<organism evidence="8 9">
    <name type="scientific">Candidatus Doudnabacteria bacterium RIFCSPHIGHO2_01_FULL_46_14</name>
    <dbReference type="NCBI Taxonomy" id="1817824"/>
    <lineage>
        <taxon>Bacteria</taxon>
        <taxon>Candidatus Doudnaibacteriota</taxon>
    </lineage>
</organism>
<dbReference type="GO" id="GO:0004618">
    <property type="term" value="F:phosphoglycerate kinase activity"/>
    <property type="evidence" value="ECO:0007669"/>
    <property type="project" value="UniProtKB-EC"/>
</dbReference>
<dbReference type="EMBL" id="MFEK01000014">
    <property type="protein sequence ID" value="OGE78310.1"/>
    <property type="molecule type" value="Genomic_DNA"/>
</dbReference>
<reference evidence="8 9" key="1">
    <citation type="journal article" date="2016" name="Nat. Commun.">
        <title>Thousands of microbial genomes shed light on interconnected biogeochemical processes in an aquifer system.</title>
        <authorList>
            <person name="Anantharaman K."/>
            <person name="Brown C.T."/>
            <person name="Hug L.A."/>
            <person name="Sharon I."/>
            <person name="Castelle C.J."/>
            <person name="Probst A.J."/>
            <person name="Thomas B.C."/>
            <person name="Singh A."/>
            <person name="Wilkins M.J."/>
            <person name="Karaoz U."/>
            <person name="Brodie E.L."/>
            <person name="Williams K.H."/>
            <person name="Hubbard S.S."/>
            <person name="Banfield J.F."/>
        </authorList>
    </citation>
    <scope>NUCLEOTIDE SEQUENCE [LARGE SCALE GENOMIC DNA]</scope>
</reference>
<proteinExistence type="inferred from homology"/>
<evidence type="ECO:0000313" key="9">
    <source>
        <dbReference type="Proteomes" id="UP000176864"/>
    </source>
</evidence>
<keyword evidence="6" id="KW-0067">ATP-binding</keyword>
<dbReference type="AlphaFoldDB" id="A0A1F5NLP5"/>
<sequence>MANLKIANKTVLVLVDFFLPVQNLTPTLEILTKNKNKIIVVSDFGRETLDLHAAALAEAMKRKFIVLKKNINKLPEYDIPHMYFASDTKLLSQMRSGDIVVVENLNLLSRFETNELSKLAEVFVNDAFGADESLIKMLAQNLSKQEGLESLRQKKSLDLFLSRSKKPLILVLGGVDFSGKEAVLDNMMHKAEIVLVGGAIANLFLKIQGLEIGKSVIDNQADEKAVKKLLRDYRSKIKLPLDVVVATSSSTKIECVRPQQIKAHQRILDIGPQTTLEFSKFIKQGKTLVWSGALGRVEEKKFAHGTSALLRLFASRCAKGHVVAAACGETILPMLALEGSLTLLDVAQPKSLTLLKVLSQ</sequence>
<dbReference type="STRING" id="1817824.A2751_04130"/>
<evidence type="ECO:0000256" key="7">
    <source>
        <dbReference type="RuleBase" id="RU000532"/>
    </source>
</evidence>
<evidence type="ECO:0000256" key="5">
    <source>
        <dbReference type="ARBA" id="ARBA00022777"/>
    </source>
</evidence>
<comment type="similarity">
    <text evidence="7">Belongs to the phosphoglycerate kinase family.</text>
</comment>
<dbReference type="GO" id="GO:0006096">
    <property type="term" value="P:glycolytic process"/>
    <property type="evidence" value="ECO:0007669"/>
    <property type="project" value="InterPro"/>
</dbReference>
<comment type="caution">
    <text evidence="8">The sequence shown here is derived from an EMBL/GenBank/DDBJ whole genome shotgun (WGS) entry which is preliminary data.</text>
</comment>
<keyword evidence="3 7" id="KW-0808">Transferase</keyword>
<comment type="catalytic activity">
    <reaction evidence="1 7">
        <text>(2R)-3-phosphoglycerate + ATP = (2R)-3-phospho-glyceroyl phosphate + ADP</text>
        <dbReference type="Rhea" id="RHEA:14801"/>
        <dbReference type="ChEBI" id="CHEBI:30616"/>
        <dbReference type="ChEBI" id="CHEBI:57604"/>
        <dbReference type="ChEBI" id="CHEBI:58272"/>
        <dbReference type="ChEBI" id="CHEBI:456216"/>
        <dbReference type="EC" id="2.7.2.3"/>
    </reaction>
</comment>
<dbReference type="PANTHER" id="PTHR11406:SF23">
    <property type="entry name" value="PHOSPHOGLYCERATE KINASE 1, CHLOROPLASTIC-RELATED"/>
    <property type="match status" value="1"/>
</dbReference>
<evidence type="ECO:0000256" key="1">
    <source>
        <dbReference type="ARBA" id="ARBA00000642"/>
    </source>
</evidence>
<dbReference type="PANTHER" id="PTHR11406">
    <property type="entry name" value="PHOSPHOGLYCERATE KINASE"/>
    <property type="match status" value="1"/>
</dbReference>
<dbReference type="InterPro" id="IPR036043">
    <property type="entry name" value="Phosphoglycerate_kinase_sf"/>
</dbReference>
<protein>
    <recommendedName>
        <fullName evidence="2 7">Phosphoglycerate kinase</fullName>
        <ecNumber evidence="2 7">2.7.2.3</ecNumber>
    </recommendedName>
</protein>
<evidence type="ECO:0000313" key="8">
    <source>
        <dbReference type="EMBL" id="OGE78310.1"/>
    </source>
</evidence>
<dbReference type="InterPro" id="IPR001576">
    <property type="entry name" value="Phosphoglycerate_kinase"/>
</dbReference>
<evidence type="ECO:0000256" key="2">
    <source>
        <dbReference type="ARBA" id="ARBA00013061"/>
    </source>
</evidence>
<dbReference type="EC" id="2.7.2.3" evidence="2 7"/>
<keyword evidence="5 7" id="KW-0418">Kinase</keyword>
<keyword evidence="4" id="KW-0547">Nucleotide-binding</keyword>
<evidence type="ECO:0000256" key="3">
    <source>
        <dbReference type="ARBA" id="ARBA00022679"/>
    </source>
</evidence>
<dbReference type="Gene3D" id="3.40.50.1260">
    <property type="entry name" value="Phosphoglycerate kinase, N-terminal domain"/>
    <property type="match status" value="2"/>
</dbReference>
<dbReference type="GO" id="GO:0005829">
    <property type="term" value="C:cytosol"/>
    <property type="evidence" value="ECO:0007669"/>
    <property type="project" value="TreeGrafter"/>
</dbReference>
<dbReference type="Pfam" id="PF00162">
    <property type="entry name" value="PGK"/>
    <property type="match status" value="1"/>
</dbReference>
<evidence type="ECO:0000256" key="4">
    <source>
        <dbReference type="ARBA" id="ARBA00022741"/>
    </source>
</evidence>
<name>A0A1F5NLP5_9BACT</name>
<gene>
    <name evidence="8" type="ORF">A2751_04130</name>
</gene>
<dbReference type="SUPFAM" id="SSF53748">
    <property type="entry name" value="Phosphoglycerate kinase"/>
    <property type="match status" value="1"/>
</dbReference>
<accession>A0A1F5NLP5</accession>
<dbReference type="PRINTS" id="PR00477">
    <property type="entry name" value="PHGLYCKINASE"/>
</dbReference>
<dbReference type="GO" id="GO:0043531">
    <property type="term" value="F:ADP binding"/>
    <property type="evidence" value="ECO:0007669"/>
    <property type="project" value="TreeGrafter"/>
</dbReference>
<dbReference type="InterPro" id="IPR015824">
    <property type="entry name" value="Phosphoglycerate_kinase_N"/>
</dbReference>